<organism evidence="2 3">
    <name type="scientific">Meloidogyne javanica</name>
    <name type="common">Root-knot nematode worm</name>
    <dbReference type="NCBI Taxonomy" id="6303"/>
    <lineage>
        <taxon>Eukaryota</taxon>
        <taxon>Metazoa</taxon>
        <taxon>Ecdysozoa</taxon>
        <taxon>Nematoda</taxon>
        <taxon>Chromadorea</taxon>
        <taxon>Rhabditida</taxon>
        <taxon>Tylenchina</taxon>
        <taxon>Tylenchomorpha</taxon>
        <taxon>Tylenchoidea</taxon>
        <taxon>Meloidogynidae</taxon>
        <taxon>Meloidogyninae</taxon>
        <taxon>Meloidogyne</taxon>
        <taxon>Meloidogyne incognita group</taxon>
    </lineage>
</organism>
<protein>
    <submittedName>
        <fullName evidence="3">Uncharacterized protein</fullName>
    </submittedName>
</protein>
<sequence length="351" mass="39927">MVIFNLFFKVIICGDKAPDGEMKSRGFGLLVRCRNDHSTNFDGCRMVLTATRGPSKVCGGSLRASGNERKKLNVPIDTQTENYYLNLRYEWNNEAEFRAIKSDYGGALFGWPRMVSLVSLYRKKPLEVIFEQFSFPSTSVLQLTASVLLQSQFSASFRIRFRTLSACNRSIKLMEMIARKRNSREKTQPTNLHLIEAIDQESKCTNTDVLMLQWEKNFIFKELRGFVTQSKRGLTPIKKWDRTDIIVKIGREGENETIGVFAWGEMAAELEKARPNNFVSLTNMVVVPEDPAKHETWSGSIDFKLKFTRVSTLNILEGEEVTTVQQPESRPSTSAGGTTRNEDDEDDIFVS</sequence>
<evidence type="ECO:0000313" key="3">
    <source>
        <dbReference type="WBParaSite" id="scaffold35748_cov318.g22667"/>
    </source>
</evidence>
<proteinExistence type="predicted"/>
<feature type="compositionally biased region" description="Acidic residues" evidence="1">
    <location>
        <begin position="342"/>
        <end position="351"/>
    </location>
</feature>
<dbReference type="AlphaFoldDB" id="A0A915MG69"/>
<feature type="region of interest" description="Disordered" evidence="1">
    <location>
        <begin position="321"/>
        <end position="351"/>
    </location>
</feature>
<accession>A0A915MG69</accession>
<reference evidence="3" key="1">
    <citation type="submission" date="2022-11" db="UniProtKB">
        <authorList>
            <consortium name="WormBaseParasite"/>
        </authorList>
    </citation>
    <scope>IDENTIFICATION</scope>
</reference>
<keyword evidence="2" id="KW-1185">Reference proteome</keyword>
<name>A0A915MG69_MELJA</name>
<dbReference type="WBParaSite" id="scaffold35748_cov318.g22667">
    <property type="protein sequence ID" value="scaffold35748_cov318.g22667"/>
    <property type="gene ID" value="scaffold35748_cov318.g22667"/>
</dbReference>
<evidence type="ECO:0000256" key="1">
    <source>
        <dbReference type="SAM" id="MobiDB-lite"/>
    </source>
</evidence>
<evidence type="ECO:0000313" key="2">
    <source>
        <dbReference type="Proteomes" id="UP000887561"/>
    </source>
</evidence>
<dbReference type="Proteomes" id="UP000887561">
    <property type="component" value="Unplaced"/>
</dbReference>
<feature type="compositionally biased region" description="Polar residues" evidence="1">
    <location>
        <begin position="322"/>
        <end position="339"/>
    </location>
</feature>